<feature type="transmembrane region" description="Helical" evidence="8">
    <location>
        <begin position="170"/>
        <end position="189"/>
    </location>
</feature>
<dbReference type="InterPro" id="IPR020846">
    <property type="entry name" value="MFS_dom"/>
</dbReference>
<dbReference type="InterPro" id="IPR036259">
    <property type="entry name" value="MFS_trans_sf"/>
</dbReference>
<gene>
    <name evidence="10" type="ORF">BJY26_001679</name>
</gene>
<feature type="transmembrane region" description="Helical" evidence="8">
    <location>
        <begin position="283"/>
        <end position="301"/>
    </location>
</feature>
<proteinExistence type="inferred from homology"/>
<reference evidence="10 11" key="1">
    <citation type="submission" date="2020-07" db="EMBL/GenBank/DDBJ databases">
        <title>Sequencing the genomes of 1000 actinobacteria strains.</title>
        <authorList>
            <person name="Klenk H.-P."/>
        </authorList>
    </citation>
    <scope>NUCLEOTIDE SEQUENCE [LARGE SCALE GENOMIC DNA]</scope>
    <source>
        <strain evidence="10 11">DSM 26341</strain>
    </source>
</reference>
<dbReference type="PANTHER" id="PTHR23502:SF132">
    <property type="entry name" value="POLYAMINE TRANSPORTER 2-RELATED"/>
    <property type="match status" value="1"/>
</dbReference>
<evidence type="ECO:0000256" key="8">
    <source>
        <dbReference type="SAM" id="Phobius"/>
    </source>
</evidence>
<dbReference type="GO" id="GO:0042910">
    <property type="term" value="F:xenobiotic transmembrane transporter activity"/>
    <property type="evidence" value="ECO:0007669"/>
    <property type="project" value="InterPro"/>
</dbReference>
<keyword evidence="6 8" id="KW-1133">Transmembrane helix</keyword>
<dbReference type="NCBIfam" id="TIGR00710">
    <property type="entry name" value="efflux_Bcr_CflA"/>
    <property type="match status" value="1"/>
</dbReference>
<feature type="transmembrane region" description="Helical" evidence="8">
    <location>
        <begin position="106"/>
        <end position="128"/>
    </location>
</feature>
<dbReference type="InterPro" id="IPR004812">
    <property type="entry name" value="Efflux_drug-R_Bcr/CmlA"/>
</dbReference>
<feature type="domain" description="Major facilitator superfamily (MFS) profile" evidence="9">
    <location>
        <begin position="15"/>
        <end position="400"/>
    </location>
</feature>
<feature type="transmembrane region" description="Helical" evidence="8">
    <location>
        <begin position="216"/>
        <end position="241"/>
    </location>
</feature>
<name>A0A7Z0D1N3_9MICO</name>
<dbReference type="AlphaFoldDB" id="A0A7Z0D1N3"/>
<organism evidence="10 11">
    <name type="scientific">Spelaeicoccus albus</name>
    <dbReference type="NCBI Taxonomy" id="1280376"/>
    <lineage>
        <taxon>Bacteria</taxon>
        <taxon>Bacillati</taxon>
        <taxon>Actinomycetota</taxon>
        <taxon>Actinomycetes</taxon>
        <taxon>Micrococcales</taxon>
        <taxon>Brevibacteriaceae</taxon>
        <taxon>Spelaeicoccus</taxon>
    </lineage>
</organism>
<accession>A0A7Z0D1N3</accession>
<evidence type="ECO:0000256" key="1">
    <source>
        <dbReference type="ARBA" id="ARBA00004651"/>
    </source>
</evidence>
<keyword evidence="11" id="KW-1185">Reference proteome</keyword>
<feature type="transmembrane region" description="Helical" evidence="8">
    <location>
        <begin position="370"/>
        <end position="394"/>
    </location>
</feature>
<feature type="transmembrane region" description="Helical" evidence="8">
    <location>
        <begin position="337"/>
        <end position="358"/>
    </location>
</feature>
<dbReference type="GO" id="GO:1990961">
    <property type="term" value="P:xenobiotic detoxification by transmembrane export across the plasma membrane"/>
    <property type="evidence" value="ECO:0007669"/>
    <property type="project" value="InterPro"/>
</dbReference>
<dbReference type="Pfam" id="PF07690">
    <property type="entry name" value="MFS_1"/>
    <property type="match status" value="1"/>
</dbReference>
<protein>
    <submittedName>
        <fullName evidence="10">DHA1 family bicyclomycin/chloramphenicol resistance-like MFS transporter</fullName>
    </submittedName>
</protein>
<dbReference type="PROSITE" id="PS50850">
    <property type="entry name" value="MFS"/>
    <property type="match status" value="1"/>
</dbReference>
<evidence type="ECO:0000313" key="11">
    <source>
        <dbReference type="Proteomes" id="UP000539111"/>
    </source>
</evidence>
<keyword evidence="3" id="KW-0813">Transport</keyword>
<dbReference type="Gene3D" id="1.20.1720.10">
    <property type="entry name" value="Multidrug resistance protein D"/>
    <property type="match status" value="1"/>
</dbReference>
<dbReference type="EMBL" id="JACBZP010000001">
    <property type="protein sequence ID" value="NYI67373.1"/>
    <property type="molecule type" value="Genomic_DNA"/>
</dbReference>
<evidence type="ECO:0000256" key="2">
    <source>
        <dbReference type="ARBA" id="ARBA00006236"/>
    </source>
</evidence>
<comment type="similarity">
    <text evidence="2">Belongs to the major facilitator superfamily. Bcr/CmlA family.</text>
</comment>
<dbReference type="Proteomes" id="UP000539111">
    <property type="component" value="Unassembled WGS sequence"/>
</dbReference>
<feature type="transmembrane region" description="Helical" evidence="8">
    <location>
        <begin position="81"/>
        <end position="100"/>
    </location>
</feature>
<sequence>MRHVSAQQKGSHRGLIVLLGLMSALGPMTVDMYLPALPQITHDFATSEAAVQTTLTGSLLGMAAGQLVLSPITDALGRRWPLIAGLGIHVVFSVLSALAPGIGTLIIFRALQGAGSAAAPAIAVAIIRDISTGREASIRYSAIMFVSMVAPIVAPLIGSGLLLWTDWHGIFLVQAAMSMALAVTALFALPETQPHRQSIRQAKLATGLKIVTADRVFVGSALSQAAMMAASFCYISGLSFVAQDWYGVSEQSYGLILTGGAVVMLFMNRLGPLLIRRFSSHRVALIGLAGALTSSCLMMIAAPTVGLAGVAAFSWLCIGFQQLVTPNNRTMGLARHPSNAGIAAALMGASALSAAAISSPLMGLMGVDNGFMMALGMFSFYGLSLIASTVIIGFRHEHVE</sequence>
<feature type="transmembrane region" description="Helical" evidence="8">
    <location>
        <begin position="50"/>
        <end position="69"/>
    </location>
</feature>
<evidence type="ECO:0000256" key="5">
    <source>
        <dbReference type="ARBA" id="ARBA00022692"/>
    </source>
</evidence>
<dbReference type="RefSeq" id="WP_179427294.1">
    <property type="nucleotide sequence ID" value="NZ_JACBZP010000001.1"/>
</dbReference>
<feature type="transmembrane region" description="Helical" evidence="8">
    <location>
        <begin position="253"/>
        <end position="271"/>
    </location>
</feature>
<comment type="caution">
    <text evidence="10">The sequence shown here is derived from an EMBL/GenBank/DDBJ whole genome shotgun (WGS) entry which is preliminary data.</text>
</comment>
<dbReference type="GO" id="GO:0005886">
    <property type="term" value="C:plasma membrane"/>
    <property type="evidence" value="ECO:0007669"/>
    <property type="project" value="UniProtKB-SubCell"/>
</dbReference>
<evidence type="ECO:0000256" key="3">
    <source>
        <dbReference type="ARBA" id="ARBA00022448"/>
    </source>
</evidence>
<evidence type="ECO:0000313" key="10">
    <source>
        <dbReference type="EMBL" id="NYI67373.1"/>
    </source>
</evidence>
<evidence type="ECO:0000259" key="9">
    <source>
        <dbReference type="PROSITE" id="PS50850"/>
    </source>
</evidence>
<comment type="subcellular location">
    <subcellularLocation>
        <location evidence="1">Cell membrane</location>
        <topology evidence="1">Multi-pass membrane protein</topology>
    </subcellularLocation>
</comment>
<dbReference type="CDD" id="cd17320">
    <property type="entry name" value="MFS_MdfA_MDR_like"/>
    <property type="match status" value="1"/>
</dbReference>
<evidence type="ECO:0000256" key="6">
    <source>
        <dbReference type="ARBA" id="ARBA00022989"/>
    </source>
</evidence>
<feature type="transmembrane region" description="Helical" evidence="8">
    <location>
        <begin position="307"/>
        <end position="325"/>
    </location>
</feature>
<dbReference type="SUPFAM" id="SSF103473">
    <property type="entry name" value="MFS general substrate transporter"/>
    <property type="match status" value="1"/>
</dbReference>
<keyword evidence="4" id="KW-1003">Cell membrane</keyword>
<keyword evidence="5 8" id="KW-0812">Transmembrane</keyword>
<feature type="transmembrane region" description="Helical" evidence="8">
    <location>
        <begin position="12"/>
        <end position="30"/>
    </location>
</feature>
<evidence type="ECO:0000256" key="7">
    <source>
        <dbReference type="ARBA" id="ARBA00023136"/>
    </source>
</evidence>
<dbReference type="InterPro" id="IPR011701">
    <property type="entry name" value="MFS"/>
</dbReference>
<feature type="transmembrane region" description="Helical" evidence="8">
    <location>
        <begin position="140"/>
        <end position="164"/>
    </location>
</feature>
<dbReference type="PANTHER" id="PTHR23502">
    <property type="entry name" value="MAJOR FACILITATOR SUPERFAMILY"/>
    <property type="match status" value="1"/>
</dbReference>
<evidence type="ECO:0000256" key="4">
    <source>
        <dbReference type="ARBA" id="ARBA00022475"/>
    </source>
</evidence>
<keyword evidence="7 8" id="KW-0472">Membrane</keyword>